<dbReference type="Proteomes" id="UP000183257">
    <property type="component" value="Unassembled WGS sequence"/>
</dbReference>
<reference evidence="3" key="1">
    <citation type="submission" date="2016-11" db="EMBL/GenBank/DDBJ databases">
        <authorList>
            <person name="Varghese N."/>
            <person name="Submissions S."/>
        </authorList>
    </citation>
    <scope>NUCLEOTIDE SEQUENCE [LARGE SCALE GENOMIC DNA]</scope>
    <source>
        <strain evidence="3">DSM 24786</strain>
    </source>
</reference>
<evidence type="ECO:0000256" key="1">
    <source>
        <dbReference type="SAM" id="Phobius"/>
    </source>
</evidence>
<dbReference type="AlphaFoldDB" id="A0A1K1LR60"/>
<gene>
    <name evidence="2" type="ORF">SAMN05660313_00010</name>
</gene>
<accession>A0A1K1LR60</accession>
<dbReference type="STRING" id="76595.SAMN05660313_00010"/>
<dbReference type="RefSeq" id="WP_072301725.1">
    <property type="nucleotide sequence ID" value="NZ_CBDUMO010000068.1"/>
</dbReference>
<keyword evidence="3" id="KW-1185">Reference proteome</keyword>
<feature type="transmembrane region" description="Helical" evidence="1">
    <location>
        <begin position="76"/>
        <end position="93"/>
    </location>
</feature>
<feature type="transmembrane region" description="Helical" evidence="1">
    <location>
        <begin position="171"/>
        <end position="194"/>
    </location>
</feature>
<evidence type="ECO:0000313" key="2">
    <source>
        <dbReference type="EMBL" id="SFW13351.1"/>
    </source>
</evidence>
<protein>
    <submittedName>
        <fullName evidence="2">Uncharacterized protein</fullName>
    </submittedName>
</protein>
<proteinExistence type="predicted"/>
<feature type="transmembrane region" description="Helical" evidence="1">
    <location>
        <begin position="125"/>
        <end position="146"/>
    </location>
</feature>
<keyword evidence="1" id="KW-0812">Transmembrane</keyword>
<dbReference type="OrthoDB" id="709028at2"/>
<organism evidence="2 3">
    <name type="scientific">Cellulophaga fucicola</name>
    <dbReference type="NCBI Taxonomy" id="76595"/>
    <lineage>
        <taxon>Bacteria</taxon>
        <taxon>Pseudomonadati</taxon>
        <taxon>Bacteroidota</taxon>
        <taxon>Flavobacteriia</taxon>
        <taxon>Flavobacteriales</taxon>
        <taxon>Flavobacteriaceae</taxon>
        <taxon>Cellulophaga</taxon>
    </lineage>
</organism>
<keyword evidence="1" id="KW-1133">Transmembrane helix</keyword>
<keyword evidence="1" id="KW-0472">Membrane</keyword>
<evidence type="ECO:0000313" key="3">
    <source>
        <dbReference type="Proteomes" id="UP000183257"/>
    </source>
</evidence>
<sequence>MDELDILKKDWQKREIEHPKLSYNDIYKMIWKKSSSIVKWIFIISILEFVLPNLLYLLPSTRERMSIYYTNDSSTFFIVLSGIQYLVIFYFIFQFYKRYKEISVLDDARTLMKNIIKTRRTVKHYVIFSLSMILLTMSLFAASFYFDPNMLTAVYPNEIPEGLTEEKLRTIMAISFIVVALLTTALLALIYFLLYGLLLKKLNRNYHELKKMEI</sequence>
<name>A0A1K1LR60_9FLAO</name>
<dbReference type="EMBL" id="FPIY01000001">
    <property type="protein sequence ID" value="SFW13351.1"/>
    <property type="molecule type" value="Genomic_DNA"/>
</dbReference>
<feature type="transmembrane region" description="Helical" evidence="1">
    <location>
        <begin position="37"/>
        <end position="56"/>
    </location>
</feature>